<evidence type="ECO:0000313" key="3">
    <source>
        <dbReference type="Proteomes" id="UP000583752"/>
    </source>
</evidence>
<gene>
    <name evidence="2" type="ORF">HHL21_06810</name>
</gene>
<dbReference type="Proteomes" id="UP000583752">
    <property type="component" value="Unassembled WGS sequence"/>
</dbReference>
<reference evidence="2 3" key="1">
    <citation type="submission" date="2020-04" db="EMBL/GenBank/DDBJ databases">
        <title>Massilia sp. RP-1-19 isolated from soil.</title>
        <authorList>
            <person name="Dahal R.H."/>
        </authorList>
    </citation>
    <scope>NUCLEOTIDE SEQUENCE [LARGE SCALE GENOMIC DNA]</scope>
    <source>
        <strain evidence="2 3">RP-1-19</strain>
    </source>
</reference>
<dbReference type="AlphaFoldDB" id="A0A848HKY7"/>
<evidence type="ECO:0000313" key="2">
    <source>
        <dbReference type="EMBL" id="NML60799.1"/>
    </source>
</evidence>
<accession>A0A848HKY7</accession>
<dbReference type="EMBL" id="JABBGG010000003">
    <property type="protein sequence ID" value="NML60799.1"/>
    <property type="molecule type" value="Genomic_DNA"/>
</dbReference>
<dbReference type="InterPro" id="IPR027843">
    <property type="entry name" value="DUF4440"/>
</dbReference>
<comment type="caution">
    <text evidence="2">The sequence shown here is derived from an EMBL/GenBank/DDBJ whole genome shotgun (WGS) entry which is preliminary data.</text>
</comment>
<dbReference type="InterPro" id="IPR032710">
    <property type="entry name" value="NTF2-like_dom_sf"/>
</dbReference>
<name>A0A848HKY7_9BURK</name>
<proteinExistence type="predicted"/>
<keyword evidence="3" id="KW-1185">Reference proteome</keyword>
<evidence type="ECO:0000259" key="1">
    <source>
        <dbReference type="Pfam" id="PF14534"/>
    </source>
</evidence>
<organism evidence="2 3">
    <name type="scientific">Massilia polaris</name>
    <dbReference type="NCBI Taxonomy" id="2728846"/>
    <lineage>
        <taxon>Bacteria</taxon>
        <taxon>Pseudomonadati</taxon>
        <taxon>Pseudomonadota</taxon>
        <taxon>Betaproteobacteria</taxon>
        <taxon>Burkholderiales</taxon>
        <taxon>Oxalobacteraceae</taxon>
        <taxon>Telluria group</taxon>
        <taxon>Massilia</taxon>
    </lineage>
</organism>
<sequence>MIGAAAAAPTTNAELKQQVTDTERAFAATMKARDHAAFTSFLSDEAVFFSGPKQAQHGKGAVAQEWKRFYDKPEAPFSWEPDEVEVLASGTLAISGGPAYDPKGKLIARFSSIWRLEAPGKWRIVFNRGSDVCDCKNP</sequence>
<dbReference type="SUPFAM" id="SSF54427">
    <property type="entry name" value="NTF2-like"/>
    <property type="match status" value="1"/>
</dbReference>
<protein>
    <submittedName>
        <fullName evidence="2">Nuclear transport factor 2 family protein</fullName>
    </submittedName>
</protein>
<dbReference type="Gene3D" id="3.10.450.50">
    <property type="match status" value="1"/>
</dbReference>
<feature type="domain" description="DUF4440" evidence="1">
    <location>
        <begin position="20"/>
        <end position="124"/>
    </location>
</feature>
<dbReference type="Pfam" id="PF14534">
    <property type="entry name" value="DUF4440"/>
    <property type="match status" value="1"/>
</dbReference>